<protein>
    <submittedName>
        <fullName evidence="1">Uncharacterized protein</fullName>
    </submittedName>
</protein>
<dbReference type="PANTHER" id="PTHR33116">
    <property type="entry name" value="REVERSE TRANSCRIPTASE ZINC-BINDING DOMAIN-CONTAINING PROTEIN-RELATED-RELATED"/>
    <property type="match status" value="1"/>
</dbReference>
<dbReference type="EMBL" id="BQNB010017343">
    <property type="protein sequence ID" value="GJT62073.1"/>
    <property type="molecule type" value="Genomic_DNA"/>
</dbReference>
<reference evidence="1" key="1">
    <citation type="journal article" date="2022" name="Int. J. Mol. Sci.">
        <title>Draft Genome of Tanacetum Coccineum: Genomic Comparison of Closely Related Tanacetum-Family Plants.</title>
        <authorList>
            <person name="Yamashiro T."/>
            <person name="Shiraishi A."/>
            <person name="Nakayama K."/>
            <person name="Satake H."/>
        </authorList>
    </citation>
    <scope>NUCLEOTIDE SEQUENCE</scope>
</reference>
<proteinExistence type="predicted"/>
<reference evidence="1" key="2">
    <citation type="submission" date="2022-01" db="EMBL/GenBank/DDBJ databases">
        <authorList>
            <person name="Yamashiro T."/>
            <person name="Shiraishi A."/>
            <person name="Satake H."/>
            <person name="Nakayama K."/>
        </authorList>
    </citation>
    <scope>NUCLEOTIDE SEQUENCE</scope>
</reference>
<name>A0ABQ5FGL0_9ASTR</name>
<keyword evidence="2" id="KW-1185">Reference proteome</keyword>
<dbReference type="PANTHER" id="PTHR33116:SF78">
    <property type="entry name" value="OS12G0587133 PROTEIN"/>
    <property type="match status" value="1"/>
</dbReference>
<evidence type="ECO:0000313" key="1">
    <source>
        <dbReference type="EMBL" id="GJT62073.1"/>
    </source>
</evidence>
<organism evidence="1 2">
    <name type="scientific">Tanacetum coccineum</name>
    <dbReference type="NCBI Taxonomy" id="301880"/>
    <lineage>
        <taxon>Eukaryota</taxon>
        <taxon>Viridiplantae</taxon>
        <taxon>Streptophyta</taxon>
        <taxon>Embryophyta</taxon>
        <taxon>Tracheophyta</taxon>
        <taxon>Spermatophyta</taxon>
        <taxon>Magnoliopsida</taxon>
        <taxon>eudicotyledons</taxon>
        <taxon>Gunneridae</taxon>
        <taxon>Pentapetalae</taxon>
        <taxon>asterids</taxon>
        <taxon>campanulids</taxon>
        <taxon>Asterales</taxon>
        <taxon>Asteraceae</taxon>
        <taxon>Asteroideae</taxon>
        <taxon>Anthemideae</taxon>
        <taxon>Anthemidinae</taxon>
        <taxon>Tanacetum</taxon>
    </lineage>
</organism>
<evidence type="ECO:0000313" key="2">
    <source>
        <dbReference type="Proteomes" id="UP001151760"/>
    </source>
</evidence>
<gene>
    <name evidence="1" type="ORF">Tco_1005606</name>
</gene>
<dbReference type="Proteomes" id="UP001151760">
    <property type="component" value="Unassembled WGS sequence"/>
</dbReference>
<sequence length="252" mass="28299">MNDSDLSSMARLTGCSEGSFLFTYLGLPTGSNMNLISSWSTIIDRFKSKLSSWKANLLSIGGRLTLIKSSALEPSFFWRSDGSSKKLAWINSSQVLASLERGGLGIGSLKSFNFALLLKWCWRLVSNPNALWVSIIKAIHGGDVGLGTSRCFTNGVWAAIIGLINTLHSNGILPKETLQHRVGNETQIKFWKDSWIGEEPLNICYNRLFRLDLHEDCYIHDRWSPNGWIWNWRRLVENGRIGAIFSSMLAEL</sequence>
<comment type="caution">
    <text evidence="1">The sequence shown here is derived from an EMBL/GenBank/DDBJ whole genome shotgun (WGS) entry which is preliminary data.</text>
</comment>
<accession>A0ABQ5FGL0</accession>